<feature type="signal peptide" evidence="1">
    <location>
        <begin position="1"/>
        <end position="19"/>
    </location>
</feature>
<reference evidence="4" key="1">
    <citation type="journal article" date="2019" name="Int. J. Syst. Evol. Microbiol.">
        <title>The Global Catalogue of Microorganisms (GCM) 10K type strain sequencing project: providing services to taxonomists for standard genome sequencing and annotation.</title>
        <authorList>
            <consortium name="The Broad Institute Genomics Platform"/>
            <consortium name="The Broad Institute Genome Sequencing Center for Infectious Disease"/>
            <person name="Wu L."/>
            <person name="Ma J."/>
        </authorList>
    </citation>
    <scope>NUCLEOTIDE SEQUENCE [LARGE SCALE GENOMIC DNA]</scope>
    <source>
        <strain evidence="4">CCUG 59778</strain>
    </source>
</reference>
<evidence type="ECO:0000313" key="4">
    <source>
        <dbReference type="Proteomes" id="UP001596157"/>
    </source>
</evidence>
<sequence>MIRAVVLLVLALSACTVPGEPVPGSGPVTARVDVQFRPVEEVVPGGRASPPDVLVDGDGVAYRLAAGIGDFTRFDDVRAEVDPQGTWVVTIDLTAEDAAVFERWTAENTGSQLAIVVDGEVVTAPVIQSAITGGTVQIAGNHTREEAEELAEAIAGG</sequence>
<keyword evidence="4" id="KW-1185">Reference proteome</keyword>
<feature type="chain" id="PRO_5045063006" description="SecDF P1 head subdomain domain-containing protein" evidence="1">
    <location>
        <begin position="20"/>
        <end position="157"/>
    </location>
</feature>
<keyword evidence="1" id="KW-0732">Signal</keyword>
<proteinExistence type="predicted"/>
<dbReference type="EMBL" id="JBHSKF010000005">
    <property type="protein sequence ID" value="MFC5287911.1"/>
    <property type="molecule type" value="Genomic_DNA"/>
</dbReference>
<gene>
    <name evidence="3" type="ORF">ACFPM7_12685</name>
</gene>
<dbReference type="InterPro" id="IPR054384">
    <property type="entry name" value="SecDF_P1_head"/>
</dbReference>
<dbReference type="RefSeq" id="WP_378247360.1">
    <property type="nucleotide sequence ID" value="NZ_JBHSKF010000005.1"/>
</dbReference>
<protein>
    <recommendedName>
        <fullName evidence="2">SecDF P1 head subdomain domain-containing protein</fullName>
    </recommendedName>
</protein>
<dbReference type="Gene3D" id="3.30.1360.200">
    <property type="match status" value="1"/>
</dbReference>
<accession>A0ABW0EP39</accession>
<dbReference type="Pfam" id="PF22599">
    <property type="entry name" value="SecDF_P1_head"/>
    <property type="match status" value="1"/>
</dbReference>
<name>A0ABW0EP39_9PSEU</name>
<dbReference type="PROSITE" id="PS51257">
    <property type="entry name" value="PROKAR_LIPOPROTEIN"/>
    <property type="match status" value="1"/>
</dbReference>
<evidence type="ECO:0000259" key="2">
    <source>
        <dbReference type="Pfam" id="PF22599"/>
    </source>
</evidence>
<feature type="domain" description="SecDF P1 head subdomain" evidence="2">
    <location>
        <begin position="74"/>
        <end position="157"/>
    </location>
</feature>
<organism evidence="3 4">
    <name type="scientific">Actinokineospora guangxiensis</name>
    <dbReference type="NCBI Taxonomy" id="1490288"/>
    <lineage>
        <taxon>Bacteria</taxon>
        <taxon>Bacillati</taxon>
        <taxon>Actinomycetota</taxon>
        <taxon>Actinomycetes</taxon>
        <taxon>Pseudonocardiales</taxon>
        <taxon>Pseudonocardiaceae</taxon>
        <taxon>Actinokineospora</taxon>
    </lineage>
</organism>
<evidence type="ECO:0000313" key="3">
    <source>
        <dbReference type="EMBL" id="MFC5287911.1"/>
    </source>
</evidence>
<comment type="caution">
    <text evidence="3">The sequence shown here is derived from an EMBL/GenBank/DDBJ whole genome shotgun (WGS) entry which is preliminary data.</text>
</comment>
<dbReference type="Proteomes" id="UP001596157">
    <property type="component" value="Unassembled WGS sequence"/>
</dbReference>
<evidence type="ECO:0000256" key="1">
    <source>
        <dbReference type="SAM" id="SignalP"/>
    </source>
</evidence>